<feature type="region of interest" description="Disordered" evidence="1">
    <location>
        <begin position="1"/>
        <end position="25"/>
    </location>
</feature>
<proteinExistence type="predicted"/>
<dbReference type="AlphaFoldDB" id="A0A5B7LL97"/>
<sequence>MEAVGDDHSVTSPEKSFEVNKPEEAGAHEEVMAKVDLPLREFGRAIQGMSIMHLRIARGRICALSAAIDMEEQWRRDEALRVLTSARSERFAARLKRRRVEHKWTLGGDKCDYPIHDGVIILDSDTDEPERMKVINTLANAAVALGEDVEAVFVDVVEEDSVAAEISEVEAEADP</sequence>
<accession>A0A5B7LL97</accession>
<reference evidence="2" key="1">
    <citation type="journal article" date="2019" name="Plant Physiol.">
        <title>Purine permease-type benzylisoquinoline alkaloid transporters in opium poppy.</title>
        <authorList>
            <person name="Dastmalchi M."/>
            <person name="Chang L."/>
            <person name="Chen R."/>
            <person name="Yu L."/>
            <person name="Chen X."/>
            <person name="Hagel J."/>
            <person name="Facchini P.J."/>
        </authorList>
    </citation>
    <scope>NUCLEOTIDE SEQUENCE</scope>
</reference>
<dbReference type="EMBL" id="MH838005">
    <property type="protein sequence ID" value="QBG82643.1"/>
    <property type="molecule type" value="Genomic_DNA"/>
</dbReference>
<evidence type="ECO:0000313" key="2">
    <source>
        <dbReference type="EMBL" id="QBG82643.1"/>
    </source>
</evidence>
<protein>
    <submittedName>
        <fullName evidence="2">Polyamine ABC transporter substrate binding protein</fullName>
    </submittedName>
</protein>
<organism evidence="2">
    <name type="scientific">Papaver somniferum</name>
    <name type="common">Opium poppy</name>
    <dbReference type="NCBI Taxonomy" id="3469"/>
    <lineage>
        <taxon>Eukaryota</taxon>
        <taxon>Viridiplantae</taxon>
        <taxon>Streptophyta</taxon>
        <taxon>Embryophyta</taxon>
        <taxon>Tracheophyta</taxon>
        <taxon>Spermatophyta</taxon>
        <taxon>Magnoliopsida</taxon>
        <taxon>Ranunculales</taxon>
        <taxon>Papaveraceae</taxon>
        <taxon>Papaveroideae</taxon>
        <taxon>Papaver</taxon>
    </lineage>
</organism>
<evidence type="ECO:0000256" key="1">
    <source>
        <dbReference type="SAM" id="MobiDB-lite"/>
    </source>
</evidence>
<name>A0A5B7LL97_PAPSO</name>